<dbReference type="SUPFAM" id="SSF52540">
    <property type="entry name" value="P-loop containing nucleoside triphosphate hydrolases"/>
    <property type="match status" value="1"/>
</dbReference>
<dbReference type="GO" id="GO:0016301">
    <property type="term" value="F:kinase activity"/>
    <property type="evidence" value="ECO:0007669"/>
    <property type="project" value="UniProtKB-KW"/>
</dbReference>
<reference evidence="1" key="1">
    <citation type="journal article" date="2022" name="Int. J. Mol. Sci.">
        <title>Draft Genome of Tanacetum Coccineum: Genomic Comparison of Closely Related Tanacetum-Family Plants.</title>
        <authorList>
            <person name="Yamashiro T."/>
            <person name="Shiraishi A."/>
            <person name="Nakayama K."/>
            <person name="Satake H."/>
        </authorList>
    </citation>
    <scope>NUCLEOTIDE SEQUENCE</scope>
</reference>
<dbReference type="Proteomes" id="UP001151760">
    <property type="component" value="Unassembled WGS sequence"/>
</dbReference>
<dbReference type="InterPro" id="IPR016064">
    <property type="entry name" value="NAD/diacylglycerol_kinase_sf"/>
</dbReference>
<reference evidence="1" key="2">
    <citation type="submission" date="2022-01" db="EMBL/GenBank/DDBJ databases">
        <authorList>
            <person name="Yamashiro T."/>
            <person name="Shiraishi A."/>
            <person name="Satake H."/>
            <person name="Nakayama K."/>
        </authorList>
    </citation>
    <scope>NUCLEOTIDE SEQUENCE</scope>
</reference>
<name>A0ABQ5ARV9_9ASTR</name>
<dbReference type="Gene3D" id="2.60.200.40">
    <property type="match status" value="1"/>
</dbReference>
<dbReference type="EMBL" id="BQNB010012473">
    <property type="protein sequence ID" value="GJT03988.1"/>
    <property type="molecule type" value="Genomic_DNA"/>
</dbReference>
<comment type="caution">
    <text evidence="1">The sequence shown here is derived from an EMBL/GenBank/DDBJ whole genome shotgun (WGS) entry which is preliminary data.</text>
</comment>
<dbReference type="PANTHER" id="PTHR36736:SF1">
    <property type="entry name" value="OS03G0100030 PROTEIN"/>
    <property type="match status" value="1"/>
</dbReference>
<evidence type="ECO:0000313" key="2">
    <source>
        <dbReference type="Proteomes" id="UP001151760"/>
    </source>
</evidence>
<sequence length="289" mass="31672">MGAVVDIDEDGFCTRNGMIKSLLDSIGEPCTPVNAILATIRGHKRSFDVATIRQGETVFFSVLMLAWGLISDIDIESDKYRWMGSAKIGNRVTCQSDYFLDKNKVYVVVEHQVLMNASKCFFVSSLFPHSSQDSSISSKFISIGSQFKKQLQALLETLSRTEPHYFILIIAASSVGEELFYRVAVEGALADVLVRGNDLVANAHGMAALVTGALTGSLYYMAASPKDPIYMCGTSFEFAFLTSRSEKSFRRGCGLISDHEALDYETDGSKLEERLAQLMETTCVGVGVS</sequence>
<organism evidence="1 2">
    <name type="scientific">Tanacetum coccineum</name>
    <dbReference type="NCBI Taxonomy" id="301880"/>
    <lineage>
        <taxon>Eukaryota</taxon>
        <taxon>Viridiplantae</taxon>
        <taxon>Streptophyta</taxon>
        <taxon>Embryophyta</taxon>
        <taxon>Tracheophyta</taxon>
        <taxon>Spermatophyta</taxon>
        <taxon>Magnoliopsida</taxon>
        <taxon>eudicotyledons</taxon>
        <taxon>Gunneridae</taxon>
        <taxon>Pentapetalae</taxon>
        <taxon>asterids</taxon>
        <taxon>campanulids</taxon>
        <taxon>Asterales</taxon>
        <taxon>Asteraceae</taxon>
        <taxon>Asteroideae</taxon>
        <taxon>Anthemideae</taxon>
        <taxon>Anthemidinae</taxon>
        <taxon>Tanacetum</taxon>
    </lineage>
</organism>
<accession>A0ABQ5ARV9</accession>
<evidence type="ECO:0000313" key="1">
    <source>
        <dbReference type="EMBL" id="GJT03988.1"/>
    </source>
</evidence>
<keyword evidence="1" id="KW-0808">Transferase</keyword>
<gene>
    <name evidence="1" type="ORF">Tco_0838450</name>
</gene>
<keyword evidence="1" id="KW-0418">Kinase</keyword>
<dbReference type="PANTHER" id="PTHR36736">
    <property type="entry name" value="OS03G0100030 PROTEIN"/>
    <property type="match status" value="1"/>
</dbReference>
<keyword evidence="2" id="KW-1185">Reference proteome</keyword>
<proteinExistence type="predicted"/>
<protein>
    <submittedName>
        <fullName evidence="1">Sphingosine kinase 2 isoform X2</fullName>
    </submittedName>
</protein>
<dbReference type="SUPFAM" id="SSF111331">
    <property type="entry name" value="NAD kinase/diacylglycerol kinase-like"/>
    <property type="match status" value="1"/>
</dbReference>
<dbReference type="InterPro" id="IPR027417">
    <property type="entry name" value="P-loop_NTPase"/>
</dbReference>